<gene>
    <name evidence="2" type="ORF">DKK76_08845</name>
</gene>
<accession>A0A318MW71</accession>
<dbReference type="Proteomes" id="UP000247838">
    <property type="component" value="Unassembled WGS sequence"/>
</dbReference>
<organism evidence="2 3">
    <name type="scientific">Frischella perrara</name>
    <dbReference type="NCBI Taxonomy" id="1267021"/>
    <lineage>
        <taxon>Bacteria</taxon>
        <taxon>Pseudomonadati</taxon>
        <taxon>Pseudomonadota</taxon>
        <taxon>Gammaproteobacteria</taxon>
        <taxon>Orbales</taxon>
        <taxon>Orbaceae</taxon>
        <taxon>Frischella</taxon>
    </lineage>
</organism>
<reference evidence="2 3" key="1">
    <citation type="submission" date="2018-05" db="EMBL/GenBank/DDBJ databases">
        <title>Reference genomes for bee gut microbiota database.</title>
        <authorList>
            <person name="Ellegaard K.M."/>
        </authorList>
    </citation>
    <scope>NUCLEOTIDE SEQUENCE [LARGE SCALE GENOMIC DNA]</scope>
    <source>
        <strain evidence="2 3">ESL0167</strain>
    </source>
</reference>
<proteinExistence type="predicted"/>
<protein>
    <submittedName>
        <fullName evidence="2">Uncharacterized protein</fullName>
    </submittedName>
</protein>
<evidence type="ECO:0000256" key="1">
    <source>
        <dbReference type="SAM" id="MobiDB-lite"/>
    </source>
</evidence>
<feature type="region of interest" description="Disordered" evidence="1">
    <location>
        <begin position="1"/>
        <end position="20"/>
    </location>
</feature>
<evidence type="ECO:0000313" key="2">
    <source>
        <dbReference type="EMBL" id="PXY95086.1"/>
    </source>
</evidence>
<comment type="caution">
    <text evidence="2">The sequence shown here is derived from an EMBL/GenBank/DDBJ whole genome shotgun (WGS) entry which is preliminary data.</text>
</comment>
<sequence>MSLFEQFETDKTKEQDGVPVEYAPNTDGTIPVFYLARIGGANSKYSLLIKKLTKQYKRQIQLDSLPDEKLMEISIQAFSEGALRGWENIQDRDHKNIPFSVENARNLFKQLPDLFADLISQANDIELFKLAQIEKDTKN</sequence>
<evidence type="ECO:0000313" key="3">
    <source>
        <dbReference type="Proteomes" id="UP000247838"/>
    </source>
</evidence>
<dbReference type="RefSeq" id="WP_110443954.1">
    <property type="nucleotide sequence ID" value="NZ_CAMKYU010000008.1"/>
</dbReference>
<dbReference type="AlphaFoldDB" id="A0A318MW71"/>
<name>A0A318MW71_FRIPE</name>
<dbReference type="EMBL" id="QGLM01000017">
    <property type="protein sequence ID" value="PXY95086.1"/>
    <property type="molecule type" value="Genomic_DNA"/>
</dbReference>